<dbReference type="InterPro" id="IPR011701">
    <property type="entry name" value="MFS"/>
</dbReference>
<comment type="caution">
    <text evidence="6">The sequence shown here is derived from an EMBL/GenBank/DDBJ whole genome shotgun (WGS) entry which is preliminary data.</text>
</comment>
<dbReference type="Proteomes" id="UP000636800">
    <property type="component" value="Chromosome 6"/>
</dbReference>
<evidence type="ECO:0000256" key="5">
    <source>
        <dbReference type="SAM" id="Phobius"/>
    </source>
</evidence>
<dbReference type="SUPFAM" id="SSF103473">
    <property type="entry name" value="MFS general substrate transporter"/>
    <property type="match status" value="1"/>
</dbReference>
<feature type="transmembrane region" description="Helical" evidence="5">
    <location>
        <begin position="106"/>
        <end position="124"/>
    </location>
</feature>
<dbReference type="OrthoDB" id="340608at2759"/>
<gene>
    <name evidence="6" type="ORF">HPP92_012736</name>
</gene>
<evidence type="ECO:0000313" key="7">
    <source>
        <dbReference type="Proteomes" id="UP000636800"/>
    </source>
</evidence>
<protein>
    <recommendedName>
        <fullName evidence="8">Major facilitator superfamily (MFS) profile domain-containing protein</fullName>
    </recommendedName>
</protein>
<dbReference type="AlphaFoldDB" id="A0A835QM38"/>
<reference evidence="6 7" key="1">
    <citation type="journal article" date="2020" name="Nat. Food">
        <title>A phased Vanilla planifolia genome enables genetic improvement of flavour and production.</title>
        <authorList>
            <person name="Hasing T."/>
            <person name="Tang H."/>
            <person name="Brym M."/>
            <person name="Khazi F."/>
            <person name="Huang T."/>
            <person name="Chambers A.H."/>
        </authorList>
    </citation>
    <scope>NUCLEOTIDE SEQUENCE [LARGE SCALE GENOMIC DNA]</scope>
    <source>
        <tissue evidence="6">Leaf</tissue>
    </source>
</reference>
<name>A0A835QM38_VANPL</name>
<accession>A0A835QM38</accession>
<dbReference type="PANTHER" id="PTHR43184:SF15">
    <property type="entry name" value="GLYCEROL-3-PHOSPHATE TRANSPORTER 1-RELATED"/>
    <property type="match status" value="1"/>
</dbReference>
<dbReference type="Pfam" id="PF07690">
    <property type="entry name" value="MFS_1"/>
    <property type="match status" value="1"/>
</dbReference>
<keyword evidence="4 5" id="KW-0472">Membrane</keyword>
<dbReference type="EMBL" id="JADCNL010000006">
    <property type="protein sequence ID" value="KAG0475895.1"/>
    <property type="molecule type" value="Genomic_DNA"/>
</dbReference>
<proteinExistence type="predicted"/>
<dbReference type="Gene3D" id="1.20.1250.20">
    <property type="entry name" value="MFS general substrate transporter like domains"/>
    <property type="match status" value="1"/>
</dbReference>
<sequence length="198" mass="22077">MCQPSGPRTQPICSKPIGLCFLEYFRTAAFNLGTYQTHVLLLTFFSYASYHATRKTTSIVKSDLDPKEPNLSFSPWPRFKLLYSQQEKAHQGSGWAPFNGPNGTEMLGIIDVAFLSFYSFGMYFAGHLGDRLNLRLLLTIGMIGSGLFTALFGVGYWLNIHSFGYYLVVQMIAGLFQSTGWPSVVAVVGNWFGKRKGV</sequence>
<evidence type="ECO:0000256" key="4">
    <source>
        <dbReference type="ARBA" id="ARBA00023136"/>
    </source>
</evidence>
<evidence type="ECO:0000256" key="2">
    <source>
        <dbReference type="ARBA" id="ARBA00022692"/>
    </source>
</evidence>
<evidence type="ECO:0008006" key="8">
    <source>
        <dbReference type="Google" id="ProtNLM"/>
    </source>
</evidence>
<evidence type="ECO:0000256" key="1">
    <source>
        <dbReference type="ARBA" id="ARBA00004141"/>
    </source>
</evidence>
<keyword evidence="3 5" id="KW-1133">Transmembrane helix</keyword>
<dbReference type="PANTHER" id="PTHR43184">
    <property type="entry name" value="MAJOR FACILITATOR SUPERFAMILY TRANSPORTER 16, ISOFORM B"/>
    <property type="match status" value="1"/>
</dbReference>
<dbReference type="GO" id="GO:0055062">
    <property type="term" value="P:phosphate ion homeostasis"/>
    <property type="evidence" value="ECO:0007669"/>
    <property type="project" value="TreeGrafter"/>
</dbReference>
<dbReference type="InterPro" id="IPR036259">
    <property type="entry name" value="MFS_trans_sf"/>
</dbReference>
<evidence type="ECO:0000313" key="6">
    <source>
        <dbReference type="EMBL" id="KAG0475895.1"/>
    </source>
</evidence>
<feature type="transmembrane region" description="Helical" evidence="5">
    <location>
        <begin position="164"/>
        <end position="192"/>
    </location>
</feature>
<feature type="transmembrane region" description="Helical" evidence="5">
    <location>
        <begin position="136"/>
        <end position="158"/>
    </location>
</feature>
<keyword evidence="7" id="KW-1185">Reference proteome</keyword>
<dbReference type="GO" id="GO:0016020">
    <property type="term" value="C:membrane"/>
    <property type="evidence" value="ECO:0007669"/>
    <property type="project" value="UniProtKB-SubCell"/>
</dbReference>
<organism evidence="6 7">
    <name type="scientific">Vanilla planifolia</name>
    <name type="common">Vanilla</name>
    <dbReference type="NCBI Taxonomy" id="51239"/>
    <lineage>
        <taxon>Eukaryota</taxon>
        <taxon>Viridiplantae</taxon>
        <taxon>Streptophyta</taxon>
        <taxon>Embryophyta</taxon>
        <taxon>Tracheophyta</taxon>
        <taxon>Spermatophyta</taxon>
        <taxon>Magnoliopsida</taxon>
        <taxon>Liliopsida</taxon>
        <taxon>Asparagales</taxon>
        <taxon>Orchidaceae</taxon>
        <taxon>Vanilloideae</taxon>
        <taxon>Vanilleae</taxon>
        <taxon>Vanilla</taxon>
    </lineage>
</organism>
<keyword evidence="2 5" id="KW-0812">Transmembrane</keyword>
<evidence type="ECO:0000256" key="3">
    <source>
        <dbReference type="ARBA" id="ARBA00022989"/>
    </source>
</evidence>
<comment type="subcellular location">
    <subcellularLocation>
        <location evidence="1">Membrane</location>
        <topology evidence="1">Multi-pass membrane protein</topology>
    </subcellularLocation>
</comment>
<dbReference type="GO" id="GO:0022857">
    <property type="term" value="F:transmembrane transporter activity"/>
    <property type="evidence" value="ECO:0007669"/>
    <property type="project" value="InterPro"/>
</dbReference>